<dbReference type="Proteomes" id="UP000790709">
    <property type="component" value="Unassembled WGS sequence"/>
</dbReference>
<proteinExistence type="predicted"/>
<keyword evidence="2" id="KW-1185">Reference proteome</keyword>
<name>A0ACB8BFA6_9AGAM</name>
<gene>
    <name evidence="1" type="ORF">BV22DRAFT_531841</name>
</gene>
<comment type="caution">
    <text evidence="1">The sequence shown here is derived from an EMBL/GenBank/DDBJ whole genome shotgun (WGS) entry which is preliminary data.</text>
</comment>
<evidence type="ECO:0000313" key="2">
    <source>
        <dbReference type="Proteomes" id="UP000790709"/>
    </source>
</evidence>
<sequence length="89" mass="9008">MGSVRVYVVCGLYEFSSYVNITLVGGLVSTACGQSVTLGGDVSGCPVGATAHRGVGARYGGEETGSVSFTGTLAKYFVEKISPDGYGEG</sequence>
<dbReference type="EMBL" id="MU266432">
    <property type="protein sequence ID" value="KAH7924147.1"/>
    <property type="molecule type" value="Genomic_DNA"/>
</dbReference>
<accession>A0ACB8BFA6</accession>
<organism evidence="1 2">
    <name type="scientific">Leucogyrophana mollusca</name>
    <dbReference type="NCBI Taxonomy" id="85980"/>
    <lineage>
        <taxon>Eukaryota</taxon>
        <taxon>Fungi</taxon>
        <taxon>Dikarya</taxon>
        <taxon>Basidiomycota</taxon>
        <taxon>Agaricomycotina</taxon>
        <taxon>Agaricomycetes</taxon>
        <taxon>Agaricomycetidae</taxon>
        <taxon>Boletales</taxon>
        <taxon>Boletales incertae sedis</taxon>
        <taxon>Leucogyrophana</taxon>
    </lineage>
</organism>
<reference evidence="1" key="1">
    <citation type="journal article" date="2021" name="New Phytol.">
        <title>Evolutionary innovations through gain and loss of genes in the ectomycorrhizal Boletales.</title>
        <authorList>
            <person name="Wu G."/>
            <person name="Miyauchi S."/>
            <person name="Morin E."/>
            <person name="Kuo A."/>
            <person name="Drula E."/>
            <person name="Varga T."/>
            <person name="Kohler A."/>
            <person name="Feng B."/>
            <person name="Cao Y."/>
            <person name="Lipzen A."/>
            <person name="Daum C."/>
            <person name="Hundley H."/>
            <person name="Pangilinan J."/>
            <person name="Johnson J."/>
            <person name="Barry K."/>
            <person name="LaButti K."/>
            <person name="Ng V."/>
            <person name="Ahrendt S."/>
            <person name="Min B."/>
            <person name="Choi I.G."/>
            <person name="Park H."/>
            <person name="Plett J.M."/>
            <person name="Magnuson J."/>
            <person name="Spatafora J.W."/>
            <person name="Nagy L.G."/>
            <person name="Henrissat B."/>
            <person name="Grigoriev I.V."/>
            <person name="Yang Z.L."/>
            <person name="Xu J."/>
            <person name="Martin F.M."/>
        </authorList>
    </citation>
    <scope>NUCLEOTIDE SEQUENCE</scope>
    <source>
        <strain evidence="1">KUC20120723A-06</strain>
    </source>
</reference>
<evidence type="ECO:0000313" key="1">
    <source>
        <dbReference type="EMBL" id="KAH7924147.1"/>
    </source>
</evidence>
<protein>
    <submittedName>
        <fullName evidence="1">Uncharacterized protein</fullName>
    </submittedName>
</protein>